<dbReference type="InterPro" id="IPR011990">
    <property type="entry name" value="TPR-like_helical_dom_sf"/>
</dbReference>
<organism evidence="2 3">
    <name type="scientific">Pseudonocardia benzenivorans</name>
    <dbReference type="NCBI Taxonomy" id="228005"/>
    <lineage>
        <taxon>Bacteria</taxon>
        <taxon>Bacillati</taxon>
        <taxon>Actinomycetota</taxon>
        <taxon>Actinomycetes</taxon>
        <taxon>Pseudonocardiales</taxon>
        <taxon>Pseudonocardiaceae</taxon>
        <taxon>Pseudonocardia</taxon>
    </lineage>
</organism>
<proteinExistence type="predicted"/>
<sequence length="374" mass="38722">MTLAPGTDKIGVVDVERIAGTLRSERLARSWSLSDAARELGAVAARQGRVAGSPASLRTQLSRWENGRVAPDASSLALLAELFERPDLAATQAGHEEEGSGAARLRSAVARAAAVDDDAVEALRAQLVAHTGLDGTLGAAGAGAVVAAQLEHLADTVAHTCDPARRRVVTGLLCEVALLGGWQAFDQDALDVAHRRHRTAHDAARLAGDDVSAGQALAGQSAALLAAGLPQEAEAVLRDGPAGGPGAAWVRIARAQLRAATGDAAGAATLFDAAADAAGAHRSAVTDVVWPPVARIRDATLAAHDDRALDGLRETVEDPDLPARDRARLRAQLALALLARGAREEAAEQARRARALADGIGSHRVRRLLTQDTR</sequence>
<dbReference type="InterPro" id="IPR010982">
    <property type="entry name" value="Lambda_DNA-bd_dom_sf"/>
</dbReference>
<name>A0ABW3VMX0_9PSEU</name>
<evidence type="ECO:0000313" key="3">
    <source>
        <dbReference type="Proteomes" id="UP001597182"/>
    </source>
</evidence>
<dbReference type="Proteomes" id="UP001597182">
    <property type="component" value="Unassembled WGS sequence"/>
</dbReference>
<keyword evidence="3" id="KW-1185">Reference proteome</keyword>
<feature type="domain" description="HTH cro/C1-type" evidence="1">
    <location>
        <begin position="22"/>
        <end position="89"/>
    </location>
</feature>
<accession>A0ABW3VMX0</accession>
<comment type="caution">
    <text evidence="2">The sequence shown here is derived from an EMBL/GenBank/DDBJ whole genome shotgun (WGS) entry which is preliminary data.</text>
</comment>
<dbReference type="EMBL" id="JBHTMB010000171">
    <property type="protein sequence ID" value="MFD1235670.1"/>
    <property type="molecule type" value="Genomic_DNA"/>
</dbReference>
<dbReference type="SUPFAM" id="SSF48452">
    <property type="entry name" value="TPR-like"/>
    <property type="match status" value="1"/>
</dbReference>
<evidence type="ECO:0000259" key="1">
    <source>
        <dbReference type="PROSITE" id="PS50943"/>
    </source>
</evidence>
<evidence type="ECO:0000313" key="2">
    <source>
        <dbReference type="EMBL" id="MFD1235670.1"/>
    </source>
</evidence>
<gene>
    <name evidence="2" type="ORF">ACFQ34_20460</name>
</gene>
<dbReference type="RefSeq" id="WP_346090302.1">
    <property type="nucleotide sequence ID" value="NZ_BAABKS010000008.1"/>
</dbReference>
<dbReference type="PROSITE" id="PS50943">
    <property type="entry name" value="HTH_CROC1"/>
    <property type="match status" value="1"/>
</dbReference>
<reference evidence="3" key="1">
    <citation type="journal article" date="2019" name="Int. J. Syst. Evol. Microbiol.">
        <title>The Global Catalogue of Microorganisms (GCM) 10K type strain sequencing project: providing services to taxonomists for standard genome sequencing and annotation.</title>
        <authorList>
            <consortium name="The Broad Institute Genomics Platform"/>
            <consortium name="The Broad Institute Genome Sequencing Center for Infectious Disease"/>
            <person name="Wu L."/>
            <person name="Ma J."/>
        </authorList>
    </citation>
    <scope>NUCLEOTIDE SEQUENCE [LARGE SCALE GENOMIC DNA]</scope>
    <source>
        <strain evidence="3">CCUG 49018</strain>
    </source>
</reference>
<dbReference type="Gene3D" id="1.10.260.40">
    <property type="entry name" value="lambda repressor-like DNA-binding domains"/>
    <property type="match status" value="1"/>
</dbReference>
<protein>
    <submittedName>
        <fullName evidence="2">Helix-turn-helix domain-containing protein</fullName>
    </submittedName>
</protein>
<dbReference type="InterPro" id="IPR001387">
    <property type="entry name" value="Cro/C1-type_HTH"/>
</dbReference>
<dbReference type="CDD" id="cd00093">
    <property type="entry name" value="HTH_XRE"/>
    <property type="match status" value="1"/>
</dbReference>